<sequence length="140" mass="15941">MCEDPVIINQIMLIINEQLLTPRKQKSVISGFFSSLGNAISKVFKAKNNFVKKIKKLLYKVLGSPEEVMFLMMCEDPVIINQIMLIINEQLLTPRKQKTLWVPMRPEALVIHKGKKAETTRTQPGAGHRAITVEGPQSWR</sequence>
<reference evidence="2" key="2">
    <citation type="submission" date="2004-02" db="EMBL/GenBank/DDBJ databases">
        <authorList>
            <consortium name="Genoscope"/>
            <consortium name="Whitehead Institute Centre for Genome Research"/>
        </authorList>
    </citation>
    <scope>NUCLEOTIDE SEQUENCE</scope>
</reference>
<protein>
    <submittedName>
        <fullName evidence="2">(spotted green pufferfish) hypothetical protein</fullName>
    </submittedName>
</protein>
<proteinExistence type="predicted"/>
<comment type="caution">
    <text evidence="2">The sequence shown here is derived from an EMBL/GenBank/DDBJ whole genome shotgun (WGS) entry which is preliminary data.</text>
</comment>
<feature type="region of interest" description="Disordered" evidence="1">
    <location>
        <begin position="115"/>
        <end position="140"/>
    </location>
</feature>
<reference evidence="2" key="1">
    <citation type="journal article" date="2004" name="Nature">
        <title>Genome duplication in the teleost fish Tetraodon nigroviridis reveals the early vertebrate proto-karyotype.</title>
        <authorList>
            <person name="Jaillon O."/>
            <person name="Aury J.-M."/>
            <person name="Brunet F."/>
            <person name="Petit J.-L."/>
            <person name="Stange-Thomann N."/>
            <person name="Mauceli E."/>
            <person name="Bouneau L."/>
            <person name="Fischer C."/>
            <person name="Ozouf-Costaz C."/>
            <person name="Bernot A."/>
            <person name="Nicaud S."/>
            <person name="Jaffe D."/>
            <person name="Fisher S."/>
            <person name="Lutfalla G."/>
            <person name="Dossat C."/>
            <person name="Segurens B."/>
            <person name="Dasilva C."/>
            <person name="Salanoubat M."/>
            <person name="Levy M."/>
            <person name="Boudet N."/>
            <person name="Castellano S."/>
            <person name="Anthouard V."/>
            <person name="Jubin C."/>
            <person name="Castelli V."/>
            <person name="Katinka M."/>
            <person name="Vacherie B."/>
            <person name="Biemont C."/>
            <person name="Skalli Z."/>
            <person name="Cattolico L."/>
            <person name="Poulain J."/>
            <person name="De Berardinis V."/>
            <person name="Cruaud C."/>
            <person name="Duprat S."/>
            <person name="Brottier P."/>
            <person name="Coutanceau J.-P."/>
            <person name="Gouzy J."/>
            <person name="Parra G."/>
            <person name="Lardier G."/>
            <person name="Chapple C."/>
            <person name="McKernan K.J."/>
            <person name="McEwan P."/>
            <person name="Bosak S."/>
            <person name="Kellis M."/>
            <person name="Volff J.-N."/>
            <person name="Guigo R."/>
            <person name="Zody M.C."/>
            <person name="Mesirov J."/>
            <person name="Lindblad-Toh K."/>
            <person name="Birren B."/>
            <person name="Nusbaum C."/>
            <person name="Kahn D."/>
            <person name="Robinson-Rechavi M."/>
            <person name="Laudet V."/>
            <person name="Schachter V."/>
            <person name="Quetier F."/>
            <person name="Saurin W."/>
            <person name="Scarpelli C."/>
            <person name="Wincker P."/>
            <person name="Lander E.S."/>
            <person name="Weissenbach J."/>
            <person name="Roest Crollius H."/>
        </authorList>
    </citation>
    <scope>NUCLEOTIDE SEQUENCE [LARGE SCALE GENOMIC DNA]</scope>
</reference>
<evidence type="ECO:0000313" key="2">
    <source>
        <dbReference type="EMBL" id="CAG13353.1"/>
    </source>
</evidence>
<accession>Q4RE29</accession>
<dbReference type="AlphaFoldDB" id="Q4RE29"/>
<gene>
    <name evidence="2" type="ORF">GSTENG00035953001</name>
</gene>
<name>Q4RE29_TETNG</name>
<dbReference type="KEGG" id="tng:GSTEN00035953G001"/>
<evidence type="ECO:0000256" key="1">
    <source>
        <dbReference type="SAM" id="MobiDB-lite"/>
    </source>
</evidence>
<dbReference type="OrthoDB" id="8872886at2759"/>
<dbReference type="EMBL" id="CAAE01015141">
    <property type="protein sequence ID" value="CAG13353.1"/>
    <property type="molecule type" value="Genomic_DNA"/>
</dbReference>
<organism evidence="2">
    <name type="scientific">Tetraodon nigroviridis</name>
    <name type="common">Spotted green pufferfish</name>
    <name type="synonym">Chelonodon nigroviridis</name>
    <dbReference type="NCBI Taxonomy" id="99883"/>
    <lineage>
        <taxon>Eukaryota</taxon>
        <taxon>Metazoa</taxon>
        <taxon>Chordata</taxon>
        <taxon>Craniata</taxon>
        <taxon>Vertebrata</taxon>
        <taxon>Euteleostomi</taxon>
        <taxon>Actinopterygii</taxon>
        <taxon>Neopterygii</taxon>
        <taxon>Teleostei</taxon>
        <taxon>Neoteleostei</taxon>
        <taxon>Acanthomorphata</taxon>
        <taxon>Eupercaria</taxon>
        <taxon>Tetraodontiformes</taxon>
        <taxon>Tetradontoidea</taxon>
        <taxon>Tetraodontidae</taxon>
        <taxon>Tetraodon</taxon>
    </lineage>
</organism>